<dbReference type="Proteomes" id="UP000190044">
    <property type="component" value="Unassembled WGS sequence"/>
</dbReference>
<evidence type="ECO:0000313" key="2">
    <source>
        <dbReference type="Proteomes" id="UP000190044"/>
    </source>
</evidence>
<reference evidence="2" key="1">
    <citation type="submission" date="2017-02" db="EMBL/GenBank/DDBJ databases">
        <authorList>
            <person name="Varghese N."/>
            <person name="Submissions S."/>
        </authorList>
    </citation>
    <scope>NUCLEOTIDE SEQUENCE [LARGE SCALE GENOMIC DNA]</scope>
    <source>
        <strain evidence="2">R11H</strain>
    </source>
</reference>
<dbReference type="EMBL" id="FUYP01000023">
    <property type="protein sequence ID" value="SKB85369.1"/>
    <property type="molecule type" value="Genomic_DNA"/>
</dbReference>
<accession>A0A1T5ENG5</accession>
<proteinExistence type="predicted"/>
<name>A0A1T5ENG5_9SPHN</name>
<keyword evidence="2" id="KW-1185">Reference proteome</keyword>
<organism evidence="1 2">
    <name type="scientific">Sphingopyxis flava</name>
    <dbReference type="NCBI Taxonomy" id="1507287"/>
    <lineage>
        <taxon>Bacteria</taxon>
        <taxon>Pseudomonadati</taxon>
        <taxon>Pseudomonadota</taxon>
        <taxon>Alphaproteobacteria</taxon>
        <taxon>Sphingomonadales</taxon>
        <taxon>Sphingomonadaceae</taxon>
        <taxon>Sphingopyxis</taxon>
    </lineage>
</organism>
<dbReference type="AlphaFoldDB" id="A0A1T5ENG5"/>
<dbReference type="RefSeq" id="WP_079639607.1">
    <property type="nucleotide sequence ID" value="NZ_FUYP01000023.1"/>
</dbReference>
<dbReference type="OrthoDB" id="7452682at2"/>
<sequence>MSVTDIAEARRRREDRRAAIVAAADWLIHNTVFWQSWRDNAEFYRRWPDFEAAELEAVGRDAERRVAIQLPTPITAADLDAAVAGLTGRYELWTRASNWLLRYWPARGLDDPEFVRHFGEMTMAELVLAAIERERRQLRALGQIP</sequence>
<gene>
    <name evidence="1" type="ORF">SAMN06295937_102351</name>
</gene>
<evidence type="ECO:0000313" key="1">
    <source>
        <dbReference type="EMBL" id="SKB85369.1"/>
    </source>
</evidence>
<protein>
    <submittedName>
        <fullName evidence="1">Uncharacterized protein</fullName>
    </submittedName>
</protein>